<feature type="transmembrane region" description="Helical" evidence="13">
    <location>
        <begin position="236"/>
        <end position="259"/>
    </location>
</feature>
<evidence type="ECO:0000256" key="10">
    <source>
        <dbReference type="ARBA" id="ARBA00023065"/>
    </source>
</evidence>
<feature type="transmembrane region" description="Helical" evidence="13">
    <location>
        <begin position="330"/>
        <end position="355"/>
    </location>
</feature>
<feature type="transmembrane region" description="Helical" evidence="13">
    <location>
        <begin position="12"/>
        <end position="31"/>
    </location>
</feature>
<proteinExistence type="inferred from homology"/>
<feature type="transmembrane region" description="Helical" evidence="13">
    <location>
        <begin position="136"/>
        <end position="162"/>
    </location>
</feature>
<comment type="similarity">
    <text evidence="2">Belongs to the TrkH potassium transport family.</text>
</comment>
<keyword evidence="6" id="KW-0633">Potassium transport</keyword>
<feature type="transmembrane region" description="Helical" evidence="13">
    <location>
        <begin position="275"/>
        <end position="294"/>
    </location>
</feature>
<evidence type="ECO:0000256" key="5">
    <source>
        <dbReference type="ARBA" id="ARBA00022519"/>
    </source>
</evidence>
<protein>
    <submittedName>
        <fullName evidence="14">TrkH family potassium uptake protein</fullName>
    </submittedName>
</protein>
<feature type="binding site" evidence="12">
    <location>
        <position position="434"/>
    </location>
    <ligand>
        <name>K(+)</name>
        <dbReference type="ChEBI" id="CHEBI:29103"/>
    </ligand>
</feature>
<feature type="binding site" evidence="12">
    <location>
        <position position="112"/>
    </location>
    <ligand>
        <name>K(+)</name>
        <dbReference type="ChEBI" id="CHEBI:29103"/>
    </ligand>
</feature>
<dbReference type="Proteomes" id="UP000297872">
    <property type="component" value="Unassembled WGS sequence"/>
</dbReference>
<keyword evidence="12" id="KW-0479">Metal-binding</keyword>
<keyword evidence="8 12" id="KW-0630">Potassium</keyword>
<gene>
    <name evidence="14" type="ORF">EXN75_12245</name>
</gene>
<keyword evidence="11 13" id="KW-0472">Membrane</keyword>
<accession>A0A4Y8V9R9</accession>
<name>A0A4Y8V9R9_9BACT</name>
<comment type="subcellular location">
    <subcellularLocation>
        <location evidence="1">Cell inner membrane</location>
        <topology evidence="1">Multi-pass membrane protein</topology>
    </subcellularLocation>
</comment>
<dbReference type="GO" id="GO:0005886">
    <property type="term" value="C:plasma membrane"/>
    <property type="evidence" value="ECO:0007669"/>
    <property type="project" value="UniProtKB-SubCell"/>
</dbReference>
<feature type="transmembrane region" description="Helical" evidence="13">
    <location>
        <begin position="395"/>
        <end position="418"/>
    </location>
</feature>
<dbReference type="InterPro" id="IPR004772">
    <property type="entry name" value="TrkH"/>
</dbReference>
<dbReference type="OrthoDB" id="9810952at2"/>
<feature type="binding site" evidence="12">
    <location>
        <position position="220"/>
    </location>
    <ligand>
        <name>K(+)</name>
        <dbReference type="ChEBI" id="CHEBI:29103"/>
    </ligand>
</feature>
<dbReference type="PIRSF" id="PIRSF006247">
    <property type="entry name" value="TrkH"/>
    <property type="match status" value="1"/>
</dbReference>
<dbReference type="Pfam" id="PF02386">
    <property type="entry name" value="TrkH"/>
    <property type="match status" value="1"/>
</dbReference>
<evidence type="ECO:0000256" key="3">
    <source>
        <dbReference type="ARBA" id="ARBA00022448"/>
    </source>
</evidence>
<keyword evidence="3" id="KW-0813">Transport</keyword>
<feature type="transmembrane region" description="Helical" evidence="13">
    <location>
        <begin position="183"/>
        <end position="202"/>
    </location>
</feature>
<dbReference type="GO" id="GO:0046872">
    <property type="term" value="F:metal ion binding"/>
    <property type="evidence" value="ECO:0007669"/>
    <property type="project" value="UniProtKB-KW"/>
</dbReference>
<feature type="binding site" evidence="12">
    <location>
        <position position="433"/>
    </location>
    <ligand>
        <name>K(+)</name>
        <dbReference type="ChEBI" id="CHEBI:29103"/>
    </ligand>
</feature>
<keyword evidence="15" id="KW-1185">Reference proteome</keyword>
<feature type="binding site" evidence="12">
    <location>
        <position position="111"/>
    </location>
    <ligand>
        <name>K(+)</name>
        <dbReference type="ChEBI" id="CHEBI:29103"/>
    </ligand>
</feature>
<evidence type="ECO:0000256" key="6">
    <source>
        <dbReference type="ARBA" id="ARBA00022538"/>
    </source>
</evidence>
<feature type="transmembrane region" description="Helical" evidence="13">
    <location>
        <begin position="454"/>
        <end position="482"/>
    </location>
</feature>
<evidence type="ECO:0000256" key="4">
    <source>
        <dbReference type="ARBA" id="ARBA00022475"/>
    </source>
</evidence>
<feature type="transmembrane region" description="Helical" evidence="13">
    <location>
        <begin position="37"/>
        <end position="58"/>
    </location>
</feature>
<keyword evidence="7 13" id="KW-0812">Transmembrane</keyword>
<evidence type="ECO:0000313" key="14">
    <source>
        <dbReference type="EMBL" id="TFH77826.1"/>
    </source>
</evidence>
<dbReference type="PANTHER" id="PTHR32024:SF2">
    <property type="entry name" value="TRK SYSTEM POTASSIUM UPTAKE PROTEIN TRKG-RELATED"/>
    <property type="match status" value="1"/>
</dbReference>
<evidence type="ECO:0000313" key="15">
    <source>
        <dbReference type="Proteomes" id="UP000297872"/>
    </source>
</evidence>
<sequence length="485" mass="54076">MINSKLIYKILGQLLFIEAFLLFISLLVALYYQQDDIFAFIVATLTTIGGGLILKWRGHGADNTMSRRDAYLVVSLSWIVFSLFGTLPFMISGYIHSFTDAYFETMSGFTTTGATILDDVECFPHGLLFWRSLTQWIGGLGIVFFTIALLPSLVGGQTKVFAAEATGPIKSKLHPRLSTSAKWIWSVYLVLTIACILSYYIAGMNLFDSFNYAMTTTATGGFSTHNSSTEFFHSPALEYICAFFCFLSGVNFTLLYAAVIKFKIKDLFKNSEFKFYTLLVMAFTAFIMIELVTLRNYDLEHAFRSAVFQVVSFITTTGLFNDDAALWPHVTWVILATCMFFGACSGSTSGGLKCIRGVMLVRMVKNEFRQILHPNAVLPLKIDGVNVPMQKRVTLLAFLTTYLIICLVISFTMIAMGIDNTNAITITLSCVGNVGPTLGTEIGPTMSWSELPDLAKWFCSLMMLIGRLEIFSVLVIFTPAFWKEN</sequence>
<evidence type="ECO:0000256" key="13">
    <source>
        <dbReference type="SAM" id="Phobius"/>
    </source>
</evidence>
<dbReference type="PANTHER" id="PTHR32024">
    <property type="entry name" value="TRK SYSTEM POTASSIUM UPTAKE PROTEIN TRKG-RELATED"/>
    <property type="match status" value="1"/>
</dbReference>
<feature type="binding site" evidence="12">
    <location>
        <position position="316"/>
    </location>
    <ligand>
        <name>K(+)</name>
        <dbReference type="ChEBI" id="CHEBI:29103"/>
    </ligand>
</feature>
<evidence type="ECO:0000256" key="9">
    <source>
        <dbReference type="ARBA" id="ARBA00022989"/>
    </source>
</evidence>
<evidence type="ECO:0000256" key="1">
    <source>
        <dbReference type="ARBA" id="ARBA00004429"/>
    </source>
</evidence>
<evidence type="ECO:0000256" key="2">
    <source>
        <dbReference type="ARBA" id="ARBA00009137"/>
    </source>
</evidence>
<evidence type="ECO:0000256" key="11">
    <source>
        <dbReference type="ARBA" id="ARBA00023136"/>
    </source>
</evidence>
<evidence type="ECO:0000256" key="12">
    <source>
        <dbReference type="PIRSR" id="PIRSR006247-1"/>
    </source>
</evidence>
<keyword evidence="4" id="KW-1003">Cell membrane</keyword>
<dbReference type="InterPro" id="IPR003445">
    <property type="entry name" value="Cat_transpt"/>
</dbReference>
<reference evidence="14 15" key="1">
    <citation type="submission" date="2019-02" db="EMBL/GenBank/DDBJ databases">
        <title>Draft Genome Sequence of the Prevotella sp. BCRC 81118, Isolated from Human Feces.</title>
        <authorList>
            <person name="Huang C.-H."/>
        </authorList>
    </citation>
    <scope>NUCLEOTIDE SEQUENCE [LARGE SCALE GENOMIC DNA]</scope>
    <source>
        <strain evidence="14 15">BCRC 81118</strain>
    </source>
</reference>
<comment type="caution">
    <text evidence="14">The sequence shown here is derived from an EMBL/GenBank/DDBJ whole genome shotgun (WGS) entry which is preliminary data.</text>
</comment>
<dbReference type="GO" id="GO:0015379">
    <property type="term" value="F:potassium:chloride symporter activity"/>
    <property type="evidence" value="ECO:0007669"/>
    <property type="project" value="InterPro"/>
</dbReference>
<keyword evidence="5" id="KW-0997">Cell inner membrane</keyword>
<dbReference type="AlphaFoldDB" id="A0A4Y8V9R9"/>
<keyword evidence="10" id="KW-0406">Ion transport</keyword>
<dbReference type="GeneID" id="302996048"/>
<dbReference type="EMBL" id="SGVY01000036">
    <property type="protein sequence ID" value="TFH77826.1"/>
    <property type="molecule type" value="Genomic_DNA"/>
</dbReference>
<dbReference type="RefSeq" id="WP_118117940.1">
    <property type="nucleotide sequence ID" value="NZ_DAWEFM010000091.1"/>
</dbReference>
<feature type="binding site" evidence="12">
    <location>
        <position position="317"/>
    </location>
    <ligand>
        <name>K(+)</name>
        <dbReference type="ChEBI" id="CHEBI:29103"/>
    </ligand>
</feature>
<keyword evidence="9 13" id="KW-1133">Transmembrane helix</keyword>
<evidence type="ECO:0000256" key="8">
    <source>
        <dbReference type="ARBA" id="ARBA00022958"/>
    </source>
</evidence>
<feature type="transmembrane region" description="Helical" evidence="13">
    <location>
        <begin position="70"/>
        <end position="95"/>
    </location>
</feature>
<organism evidence="14 15">
    <name type="scientific">Segatella hominis</name>
    <dbReference type="NCBI Taxonomy" id="2518605"/>
    <lineage>
        <taxon>Bacteria</taxon>
        <taxon>Pseudomonadati</taxon>
        <taxon>Bacteroidota</taxon>
        <taxon>Bacteroidia</taxon>
        <taxon>Bacteroidales</taxon>
        <taxon>Prevotellaceae</taxon>
        <taxon>Segatella</taxon>
    </lineage>
</organism>
<evidence type="ECO:0000256" key="7">
    <source>
        <dbReference type="ARBA" id="ARBA00022692"/>
    </source>
</evidence>